<comment type="caution">
    <text evidence="2">The sequence shown here is derived from an EMBL/GenBank/DDBJ whole genome shotgun (WGS) entry which is preliminary data.</text>
</comment>
<accession>B1TE27</accession>
<reference evidence="2 3" key="1">
    <citation type="submission" date="2008-03" db="EMBL/GenBank/DDBJ databases">
        <title>Sequencing of the draft genome and assembly of Burkholderia ambifaria MEX-5.</title>
        <authorList>
            <consortium name="US DOE Joint Genome Institute (JGI-PGF)"/>
            <person name="Copeland A."/>
            <person name="Lucas S."/>
            <person name="Lapidus A."/>
            <person name="Glavina del Rio T."/>
            <person name="Dalin E."/>
            <person name="Tice H."/>
            <person name="Bruce D."/>
            <person name="Goodwin L."/>
            <person name="Pitluck S."/>
            <person name="Larimer F."/>
            <person name="Land M.L."/>
            <person name="Hauser L."/>
            <person name="Tiedje J."/>
            <person name="Richardson P."/>
        </authorList>
    </citation>
    <scope>NUCLEOTIDE SEQUENCE [LARGE SCALE GENOMIC DNA]</scope>
    <source>
        <strain evidence="2 3">MEX-5</strain>
    </source>
</reference>
<feature type="region of interest" description="Disordered" evidence="1">
    <location>
        <begin position="1"/>
        <end position="30"/>
    </location>
</feature>
<evidence type="ECO:0000256" key="1">
    <source>
        <dbReference type="SAM" id="MobiDB-lite"/>
    </source>
</evidence>
<sequence length="458" mass="48798">MFPQAARHTPIAPPPRAAAAAPRHTPPVPADEVRHGVAQMLTRSQAFNAMPDADRRDIARNTALIADYLARPEGFAGHELPGGLATAPARALDDTDHAAREANFETHNKAVDSIAKSKFTAAAAHEGAAVAGELLNQVKFPTFVASLISGVFQSITHSSIEQMKAYQEMIAQVAKSLGQFADEHVTENQARDHMVGQFPDLFEIGMNDSGDTPSPRVQVRDGVDPDEASKTVRARLQMGDGDTFDLSDEASELAIVNRFKMQLAKQRQQMLASIVLMGINRIVVTDGKISAKIIYDVRAQDTLSKQRSATAVDLARDKDGNVQTTYAGKGTYDRGGKYDSSNDKDNGRQYSADYYAKGDYEYENKPIITASTAASETSNAAMQTKIQLSGAVDVNFKSDYLPLDKMATPQMIATITGNATPADPNVLPSPKTPPAAVPAAAPASAPAAAPAPAPAKGN</sequence>
<dbReference type="Proteomes" id="UP000004814">
    <property type="component" value="Unassembled WGS sequence"/>
</dbReference>
<evidence type="ECO:0000313" key="3">
    <source>
        <dbReference type="Proteomes" id="UP000004814"/>
    </source>
</evidence>
<name>B1TE27_9BURK</name>
<dbReference type="RefSeq" id="WP_006761788.1">
    <property type="nucleotide sequence ID" value="NZ_ABLK01000320.1"/>
</dbReference>
<proteinExistence type="predicted"/>
<feature type="region of interest" description="Disordered" evidence="1">
    <location>
        <begin position="325"/>
        <end position="349"/>
    </location>
</feature>
<feature type="compositionally biased region" description="Low complexity" evidence="1">
    <location>
        <begin position="1"/>
        <end position="10"/>
    </location>
</feature>
<dbReference type="PATRIC" id="fig|396597.7.peg.1459"/>
<feature type="compositionally biased region" description="Basic and acidic residues" evidence="1">
    <location>
        <begin position="331"/>
        <end position="347"/>
    </location>
</feature>
<dbReference type="AlphaFoldDB" id="B1TE27"/>
<feature type="compositionally biased region" description="Pro residues" evidence="1">
    <location>
        <begin position="449"/>
        <end position="458"/>
    </location>
</feature>
<protein>
    <submittedName>
        <fullName evidence="2">Uncharacterized protein</fullName>
    </submittedName>
</protein>
<evidence type="ECO:0000313" key="2">
    <source>
        <dbReference type="EMBL" id="EDT38174.1"/>
    </source>
</evidence>
<gene>
    <name evidence="2" type="ORF">BamMEX5DRAFT_6043</name>
</gene>
<organism evidence="2 3">
    <name type="scientific">Burkholderia ambifaria MEX-5</name>
    <dbReference type="NCBI Taxonomy" id="396597"/>
    <lineage>
        <taxon>Bacteria</taxon>
        <taxon>Pseudomonadati</taxon>
        <taxon>Pseudomonadota</taxon>
        <taxon>Betaproteobacteria</taxon>
        <taxon>Burkholderiales</taxon>
        <taxon>Burkholderiaceae</taxon>
        <taxon>Burkholderia</taxon>
        <taxon>Burkholderia cepacia complex</taxon>
    </lineage>
</organism>
<feature type="compositionally biased region" description="Low complexity" evidence="1">
    <location>
        <begin position="437"/>
        <end position="448"/>
    </location>
</feature>
<dbReference type="EMBL" id="ABLK01000320">
    <property type="protein sequence ID" value="EDT38174.1"/>
    <property type="molecule type" value="Genomic_DNA"/>
</dbReference>
<feature type="region of interest" description="Disordered" evidence="1">
    <location>
        <begin position="417"/>
        <end position="458"/>
    </location>
</feature>